<keyword evidence="3" id="KW-1185">Reference proteome</keyword>
<feature type="domain" description="Polymerase beta nucleotidyltransferase" evidence="1">
    <location>
        <begin position="8"/>
        <end position="59"/>
    </location>
</feature>
<proteinExistence type="predicted"/>
<dbReference type="AlphaFoldDB" id="A0A4Z0H386"/>
<dbReference type="EMBL" id="SRJC01000001">
    <property type="protein sequence ID" value="TGB03881.1"/>
    <property type="molecule type" value="Genomic_DNA"/>
</dbReference>
<dbReference type="GO" id="GO:0016740">
    <property type="term" value="F:transferase activity"/>
    <property type="evidence" value="ECO:0007669"/>
    <property type="project" value="UniProtKB-KW"/>
</dbReference>
<dbReference type="Gene3D" id="3.30.460.10">
    <property type="entry name" value="Beta Polymerase, domain 2"/>
    <property type="match status" value="1"/>
</dbReference>
<evidence type="ECO:0000313" key="3">
    <source>
        <dbReference type="Proteomes" id="UP000297982"/>
    </source>
</evidence>
<dbReference type="STRING" id="192814.GCA_900166575_00796"/>
<dbReference type="InterPro" id="IPR043519">
    <property type="entry name" value="NT_sf"/>
</dbReference>
<dbReference type="CDD" id="cd05403">
    <property type="entry name" value="NT_KNTase_like"/>
    <property type="match status" value="1"/>
</dbReference>
<dbReference type="RefSeq" id="WP_135326570.1">
    <property type="nucleotide sequence ID" value="NZ_SRJC01000001.1"/>
</dbReference>
<protein>
    <submittedName>
        <fullName evidence="2">Nucleotidyltransferase domain-containing protein</fullName>
    </submittedName>
</protein>
<accession>A0A4Z0H386</accession>
<evidence type="ECO:0000313" key="2">
    <source>
        <dbReference type="EMBL" id="TGB03881.1"/>
    </source>
</evidence>
<dbReference type="SUPFAM" id="SSF81301">
    <property type="entry name" value="Nucleotidyltransferase"/>
    <property type="match status" value="1"/>
</dbReference>
<gene>
    <name evidence="2" type="ORF">E4663_02420</name>
</gene>
<dbReference type="Proteomes" id="UP000297982">
    <property type="component" value="Unassembled WGS sequence"/>
</dbReference>
<sequence length="257" mass="29858">MRQWDAVQTITASLENDPLVKAVFLKGSMGRGEEDEHSDVDLYCLVEEEDRDAFLTHRKEHLESYQSLLFYDDIFIIAPQIIAIYENLLHVDLFTVTEGSLVHKDYFRVLYDPENRMEKYRRHQTLVLSDKEFQDAADDVAFYLLQYKKAAGRGNEIWAVKVLEDCLNELGRVLLQKYQPNRAQLGLKAASTQLPDEVFSQIEMISNRLNGDTHAEAARLLSAIVREHLDWLEQELPTSAYTYPFIERMVKEITPQK</sequence>
<dbReference type="InterPro" id="IPR041633">
    <property type="entry name" value="Polbeta"/>
</dbReference>
<evidence type="ECO:0000259" key="1">
    <source>
        <dbReference type="Pfam" id="PF18765"/>
    </source>
</evidence>
<reference evidence="2 3" key="1">
    <citation type="journal article" date="2003" name="Int. J. Syst. Evol. Microbiol.">
        <title>Halobacillus salinus sp. nov., isolated from a salt lake on the coast of the East Sea in Korea.</title>
        <authorList>
            <person name="Yoon J.H."/>
            <person name="Kang K.H."/>
            <person name="Park Y.H."/>
        </authorList>
    </citation>
    <scope>NUCLEOTIDE SEQUENCE [LARGE SCALE GENOMIC DNA]</scope>
    <source>
        <strain evidence="2 3">HSL-3</strain>
    </source>
</reference>
<dbReference type="Pfam" id="PF18765">
    <property type="entry name" value="Polbeta"/>
    <property type="match status" value="1"/>
</dbReference>
<comment type="caution">
    <text evidence="2">The sequence shown here is derived from an EMBL/GenBank/DDBJ whole genome shotgun (WGS) entry which is preliminary data.</text>
</comment>
<name>A0A4Z0H386_9BACI</name>
<organism evidence="2 3">
    <name type="scientific">Halobacillus salinus</name>
    <dbReference type="NCBI Taxonomy" id="192814"/>
    <lineage>
        <taxon>Bacteria</taxon>
        <taxon>Bacillati</taxon>
        <taxon>Bacillota</taxon>
        <taxon>Bacilli</taxon>
        <taxon>Bacillales</taxon>
        <taxon>Bacillaceae</taxon>
        <taxon>Halobacillus</taxon>
    </lineage>
</organism>
<keyword evidence="2" id="KW-0808">Transferase</keyword>